<dbReference type="GO" id="GO:0000122">
    <property type="term" value="P:negative regulation of transcription by RNA polymerase II"/>
    <property type="evidence" value="ECO:0007669"/>
    <property type="project" value="TreeGrafter"/>
</dbReference>
<dbReference type="PROSITE" id="PS50118">
    <property type="entry name" value="HMG_BOX_2"/>
    <property type="match status" value="1"/>
</dbReference>
<evidence type="ECO:0000256" key="5">
    <source>
        <dbReference type="SAM" id="MobiDB-lite"/>
    </source>
</evidence>
<evidence type="ECO:0000256" key="2">
    <source>
        <dbReference type="ARBA" id="ARBA00023125"/>
    </source>
</evidence>
<dbReference type="Proteomes" id="UP001497644">
    <property type="component" value="Chromosome 7"/>
</dbReference>
<dbReference type="GO" id="GO:0007420">
    <property type="term" value="P:brain development"/>
    <property type="evidence" value="ECO:0007669"/>
    <property type="project" value="TreeGrafter"/>
</dbReference>
<dbReference type="InterPro" id="IPR009071">
    <property type="entry name" value="HMG_box_dom"/>
</dbReference>
<dbReference type="GO" id="GO:0030182">
    <property type="term" value="P:neuron differentiation"/>
    <property type="evidence" value="ECO:0007669"/>
    <property type="project" value="TreeGrafter"/>
</dbReference>
<comment type="subcellular location">
    <subcellularLocation>
        <location evidence="1">Nucleus</location>
    </subcellularLocation>
</comment>
<keyword evidence="2 4" id="KW-0238">DNA-binding</keyword>
<keyword evidence="3 4" id="KW-0539">Nucleus</keyword>
<gene>
    <name evidence="7" type="ORF">LPLAT_LOCUS12474</name>
</gene>
<dbReference type="InterPro" id="IPR036910">
    <property type="entry name" value="HMG_box_dom_sf"/>
</dbReference>
<dbReference type="GO" id="GO:0005634">
    <property type="term" value="C:nucleus"/>
    <property type="evidence" value="ECO:0007669"/>
    <property type="project" value="UniProtKB-SubCell"/>
</dbReference>
<dbReference type="InterPro" id="IPR050140">
    <property type="entry name" value="SRY-related_HMG-box_TF-like"/>
</dbReference>
<evidence type="ECO:0000256" key="1">
    <source>
        <dbReference type="ARBA" id="ARBA00004123"/>
    </source>
</evidence>
<proteinExistence type="predicted"/>
<reference evidence="7" key="1">
    <citation type="submission" date="2024-04" db="EMBL/GenBank/DDBJ databases">
        <authorList>
            <consortium name="Molecular Ecology Group"/>
        </authorList>
    </citation>
    <scope>NUCLEOTIDE SEQUENCE</scope>
</reference>
<evidence type="ECO:0000313" key="8">
    <source>
        <dbReference type="Proteomes" id="UP001497644"/>
    </source>
</evidence>
<dbReference type="GO" id="GO:0001228">
    <property type="term" value="F:DNA-binding transcription activator activity, RNA polymerase II-specific"/>
    <property type="evidence" value="ECO:0007669"/>
    <property type="project" value="TreeGrafter"/>
</dbReference>
<dbReference type="Pfam" id="PF00505">
    <property type="entry name" value="HMG_box"/>
    <property type="match status" value="1"/>
</dbReference>
<name>A0AAV2P3G0_9HYME</name>
<evidence type="ECO:0000259" key="6">
    <source>
        <dbReference type="PROSITE" id="PS50118"/>
    </source>
</evidence>
<keyword evidence="8" id="KW-1185">Reference proteome</keyword>
<dbReference type="Gene3D" id="1.10.30.10">
    <property type="entry name" value="High mobility group box domain"/>
    <property type="match status" value="1"/>
</dbReference>
<dbReference type="SUPFAM" id="SSF47095">
    <property type="entry name" value="HMG-box"/>
    <property type="match status" value="1"/>
</dbReference>
<dbReference type="FunFam" id="1.10.30.10:FF:000002">
    <property type="entry name" value="transcription factor Sox-2"/>
    <property type="match status" value="1"/>
</dbReference>
<feature type="DNA-binding region" description="HMG box" evidence="4">
    <location>
        <begin position="45"/>
        <end position="113"/>
    </location>
</feature>
<dbReference type="PANTHER" id="PTHR10270:SF323">
    <property type="entry name" value="TRANSCRIPTION FACTOR SOX-14-RELATED"/>
    <property type="match status" value="1"/>
</dbReference>
<sequence>MVPTQQDSPSSSGIPIVFGSLLVDQNSPTPYSDATQTKKNNPNRIKRPMNAFMVWSQMERRKICEVQPDMHNAEISKKLGKKWKLLSEEARQPFRDEAERLRQLHQKQYPNYKYRPRKKTSKPAEISKTKERKRPRKSASLSLPSPSPSVSLSPSPSPSPSTSSSLSTSLNSPMVHTYVAASPMSPPSATPAASHATRTRNDNNNNNTQQQMLKKPMKRLPTLSSKPVSRLNSKQVRLTLETLETPHNTLHSDVDYTSAPPIVTAKVPTSPTCDTPDSPESATFYDDNYSESVPAVQHTLYNVIKIKQEPKVELDNTNDFASKNVPLPDISVMRTNNREYCRPNSTSGNRQSTTGFHIKEEKLRETIFGMKRETSPFRMWSQPLIIDSNVSSNSTLLTQQSPVMSSIPTTTTTGTTGTLLADDSLLTDDSFSNIGYSSVKLEELINNTDLPELSELADLTNMEEMEDMKDVDFTSNTDIIAMLLSSNSEWPSPSFG</sequence>
<organism evidence="7 8">
    <name type="scientific">Lasius platythorax</name>
    <dbReference type="NCBI Taxonomy" id="488582"/>
    <lineage>
        <taxon>Eukaryota</taxon>
        <taxon>Metazoa</taxon>
        <taxon>Ecdysozoa</taxon>
        <taxon>Arthropoda</taxon>
        <taxon>Hexapoda</taxon>
        <taxon>Insecta</taxon>
        <taxon>Pterygota</taxon>
        <taxon>Neoptera</taxon>
        <taxon>Endopterygota</taxon>
        <taxon>Hymenoptera</taxon>
        <taxon>Apocrita</taxon>
        <taxon>Aculeata</taxon>
        <taxon>Formicoidea</taxon>
        <taxon>Formicidae</taxon>
        <taxon>Formicinae</taxon>
        <taxon>Lasius</taxon>
        <taxon>Lasius</taxon>
    </lineage>
</organism>
<dbReference type="EMBL" id="OZ034830">
    <property type="protein sequence ID" value="CAL1687237.1"/>
    <property type="molecule type" value="Genomic_DNA"/>
</dbReference>
<feature type="domain" description="HMG box" evidence="6">
    <location>
        <begin position="45"/>
        <end position="113"/>
    </location>
</feature>
<dbReference type="AlphaFoldDB" id="A0AAV2P3G0"/>
<feature type="compositionally biased region" description="Low complexity" evidence="5">
    <location>
        <begin position="138"/>
        <end position="173"/>
    </location>
</feature>
<dbReference type="GO" id="GO:0000978">
    <property type="term" value="F:RNA polymerase II cis-regulatory region sequence-specific DNA binding"/>
    <property type="evidence" value="ECO:0007669"/>
    <property type="project" value="TreeGrafter"/>
</dbReference>
<dbReference type="SMART" id="SM00398">
    <property type="entry name" value="HMG"/>
    <property type="match status" value="1"/>
</dbReference>
<evidence type="ECO:0000256" key="3">
    <source>
        <dbReference type="ARBA" id="ARBA00023242"/>
    </source>
</evidence>
<feature type="compositionally biased region" description="Low complexity" evidence="5">
    <location>
        <begin position="190"/>
        <end position="211"/>
    </location>
</feature>
<protein>
    <recommendedName>
        <fullName evidence="6">HMG box domain-containing protein</fullName>
    </recommendedName>
</protein>
<dbReference type="PANTHER" id="PTHR10270">
    <property type="entry name" value="SOX TRANSCRIPTION FACTOR"/>
    <property type="match status" value="1"/>
</dbReference>
<evidence type="ECO:0000256" key="4">
    <source>
        <dbReference type="PROSITE-ProRule" id="PRU00267"/>
    </source>
</evidence>
<accession>A0AAV2P3G0</accession>
<evidence type="ECO:0000313" key="7">
    <source>
        <dbReference type="EMBL" id="CAL1687237.1"/>
    </source>
</evidence>
<feature type="region of interest" description="Disordered" evidence="5">
    <location>
        <begin position="100"/>
        <end position="215"/>
    </location>
</feature>